<comment type="similarity">
    <text evidence="2">Belongs to the Ca(2+):cation antiporter (CaCA) (TC 2.A.19) family.</text>
</comment>
<dbReference type="EMBL" id="LT598469">
    <property type="protein sequence ID" value="SCV02070.1"/>
    <property type="molecule type" value="Genomic_DNA"/>
</dbReference>
<evidence type="ECO:0000256" key="3">
    <source>
        <dbReference type="ARBA" id="ARBA00022448"/>
    </source>
</evidence>
<evidence type="ECO:0000256" key="5">
    <source>
        <dbReference type="ARBA" id="ARBA00022989"/>
    </source>
</evidence>
<feature type="domain" description="Sodium/calcium exchanger membrane region" evidence="8">
    <location>
        <begin position="35"/>
        <end position="181"/>
    </location>
</feature>
<dbReference type="Gene3D" id="1.20.1420.30">
    <property type="entry name" value="NCX, central ion-binding region"/>
    <property type="match status" value="2"/>
</dbReference>
<dbReference type="GO" id="GO:0016020">
    <property type="term" value="C:membrane"/>
    <property type="evidence" value="ECO:0007669"/>
    <property type="project" value="UniProtKB-SubCell"/>
</dbReference>
<dbReference type="InterPro" id="IPR004837">
    <property type="entry name" value="NaCa_Exmemb"/>
</dbReference>
<dbReference type="Pfam" id="PF01699">
    <property type="entry name" value="Na_Ca_ex"/>
    <property type="match status" value="2"/>
</dbReference>
<sequence length="673" mass="74229">MVASNSLSFLDWLAHPSVLLDGQKFGVGIVFLSLLHLCICFILLGVCASDYLCPNVSSLTRGKSGTPTKGVLTAVILAWCNSSPDLFSNFMSWTSSNAAALSVGEVLGACGFILCVVQGAIFISMSTASLDISEGQKQNVLRDLSFVVLSVLLILYMSLRNEVTLLNCIFMLALYVVYMASKIKYGYRESRALDDDDEQELTRSIVSQDLQQEADYLLKAETGAKGSMLTVLDYNHLMSMMENSPLDNDDISLKTINPPQTRDAADPPRPATDPIFTSEFTDVLQQREQQSFSSPASFKPFSDSPDLVDSVPVVERHKPIDFHDLAQKRLQRLKSGITYMFFPQLADFREKNWIGQILALALAPFTILFRLTCPPCADLFTIEDQKPSSRLSHNILLCIQGVTIPAAFMILLLSLAQLRMNWFFFIPLVLVSAAVVGAVIHLSQLVRRAQTFSLNSELSAHHSDEKRIKTYTKILSTAYMFLSIVNSILWMSVLAQALIEIIVVYQKHTGVSEGVLGLTIFSWGNSLSDLMANVAMCRLHRYVKGVDAPERTMWSSRFFFIAISACLGGVLLNSLIGIGLSGLVAMLSGASHVKKGKWWFDKSVSLGAASVDAKFCISAAAVLIQTMFLIIMFCTSSKLFELCMSKLKVFGLGMCSWWGVTTLINIFIETFGS</sequence>
<evidence type="ECO:0000256" key="1">
    <source>
        <dbReference type="ARBA" id="ARBA00004141"/>
    </source>
</evidence>
<feature type="transmembrane region" description="Helical" evidence="7">
    <location>
        <begin position="25"/>
        <end position="49"/>
    </location>
</feature>
<gene>
    <name evidence="9" type="ORF">LAMI_0G15610G</name>
</gene>
<evidence type="ECO:0000256" key="4">
    <source>
        <dbReference type="ARBA" id="ARBA00022692"/>
    </source>
</evidence>
<dbReference type="AlphaFoldDB" id="A0A1G4KCS5"/>
<evidence type="ECO:0000313" key="9">
    <source>
        <dbReference type="EMBL" id="SCV02070.1"/>
    </source>
</evidence>
<dbReference type="GO" id="GO:0008324">
    <property type="term" value="F:monoatomic cation transmembrane transporter activity"/>
    <property type="evidence" value="ECO:0007669"/>
    <property type="project" value="TreeGrafter"/>
</dbReference>
<organism evidence="9 10">
    <name type="scientific">Lachancea mirantina</name>
    <dbReference type="NCBI Taxonomy" id="1230905"/>
    <lineage>
        <taxon>Eukaryota</taxon>
        <taxon>Fungi</taxon>
        <taxon>Dikarya</taxon>
        <taxon>Ascomycota</taxon>
        <taxon>Saccharomycotina</taxon>
        <taxon>Saccharomycetes</taxon>
        <taxon>Saccharomycetales</taxon>
        <taxon>Saccharomycetaceae</taxon>
        <taxon>Lachancea</taxon>
    </lineage>
</organism>
<evidence type="ECO:0000259" key="8">
    <source>
        <dbReference type="Pfam" id="PF01699"/>
    </source>
</evidence>
<name>A0A1G4KCS5_9SACH</name>
<feature type="transmembrane region" description="Helical" evidence="7">
    <location>
        <begin position="477"/>
        <end position="503"/>
    </location>
</feature>
<keyword evidence="5 7" id="KW-1133">Transmembrane helix</keyword>
<protein>
    <submittedName>
        <fullName evidence="9">LAMI_0G15610g1_1</fullName>
    </submittedName>
</protein>
<feature type="transmembrane region" description="Helical" evidence="7">
    <location>
        <begin position="106"/>
        <end position="128"/>
    </location>
</feature>
<feature type="transmembrane region" description="Helical" evidence="7">
    <location>
        <begin position="395"/>
        <end position="416"/>
    </location>
</feature>
<keyword evidence="3" id="KW-0813">Transport</keyword>
<dbReference type="Proteomes" id="UP000191024">
    <property type="component" value="Chromosome G"/>
</dbReference>
<dbReference type="STRING" id="1230905.A0A1G4KCS5"/>
<evidence type="ECO:0000256" key="2">
    <source>
        <dbReference type="ARBA" id="ARBA00008170"/>
    </source>
</evidence>
<feature type="transmembrane region" description="Helical" evidence="7">
    <location>
        <begin position="422"/>
        <end position="442"/>
    </location>
</feature>
<dbReference type="PANTHER" id="PTHR12266">
    <property type="entry name" value="NA+/CA2+ K+ INDEPENDENT EXCHANGER"/>
    <property type="match status" value="1"/>
</dbReference>
<feature type="transmembrane region" description="Helical" evidence="7">
    <location>
        <begin position="647"/>
        <end position="668"/>
    </location>
</feature>
<reference evidence="9 10" key="1">
    <citation type="submission" date="2016-03" db="EMBL/GenBank/DDBJ databases">
        <authorList>
            <person name="Devillers H."/>
        </authorList>
    </citation>
    <scope>NUCLEOTIDE SEQUENCE [LARGE SCALE GENOMIC DNA]</scope>
    <source>
        <strain evidence="9">CBS 11717</strain>
    </source>
</reference>
<comment type="subcellular location">
    <subcellularLocation>
        <location evidence="1">Membrane</location>
        <topology evidence="1">Multi-pass membrane protein</topology>
    </subcellularLocation>
</comment>
<evidence type="ECO:0000256" key="7">
    <source>
        <dbReference type="SAM" id="Phobius"/>
    </source>
</evidence>
<feature type="domain" description="Sodium/calcium exchanger membrane region" evidence="8">
    <location>
        <begin position="481"/>
        <end position="666"/>
    </location>
</feature>
<feature type="transmembrane region" description="Helical" evidence="7">
    <location>
        <begin position="163"/>
        <end position="181"/>
    </location>
</feature>
<keyword evidence="4 7" id="KW-0812">Transmembrane</keyword>
<feature type="transmembrane region" description="Helical" evidence="7">
    <location>
        <begin position="515"/>
        <end position="537"/>
    </location>
</feature>
<proteinExistence type="inferred from homology"/>
<keyword evidence="6 7" id="KW-0472">Membrane</keyword>
<feature type="transmembrane region" description="Helical" evidence="7">
    <location>
        <begin position="558"/>
        <end position="591"/>
    </location>
</feature>
<accession>A0A1G4KCS5</accession>
<dbReference type="OrthoDB" id="407410at2759"/>
<dbReference type="InterPro" id="IPR044880">
    <property type="entry name" value="NCX_ion-bd_dom_sf"/>
</dbReference>
<dbReference type="InterPro" id="IPR051359">
    <property type="entry name" value="CaCA_antiporter"/>
</dbReference>
<keyword evidence="10" id="KW-1185">Reference proteome</keyword>
<feature type="transmembrane region" description="Helical" evidence="7">
    <location>
        <begin position="611"/>
        <end position="635"/>
    </location>
</feature>
<dbReference type="PANTHER" id="PTHR12266:SF0">
    <property type="entry name" value="MITOCHONDRIAL SODIUM_CALCIUM EXCHANGER PROTEIN"/>
    <property type="match status" value="1"/>
</dbReference>
<evidence type="ECO:0000256" key="6">
    <source>
        <dbReference type="ARBA" id="ARBA00023136"/>
    </source>
</evidence>
<dbReference type="GO" id="GO:0006874">
    <property type="term" value="P:intracellular calcium ion homeostasis"/>
    <property type="evidence" value="ECO:0007669"/>
    <property type="project" value="TreeGrafter"/>
</dbReference>
<evidence type="ECO:0000313" key="10">
    <source>
        <dbReference type="Proteomes" id="UP000191024"/>
    </source>
</evidence>